<keyword evidence="3" id="KW-1185">Reference proteome</keyword>
<comment type="caution">
    <text evidence="2">The sequence shown here is derived from an EMBL/GenBank/DDBJ whole genome shotgun (WGS) entry which is preliminary data.</text>
</comment>
<reference evidence="2 3" key="1">
    <citation type="submission" date="2024-11" db="EMBL/GenBank/DDBJ databases">
        <title>Adaptive evolution of stress response genes in parasites aligns with host niche diversity.</title>
        <authorList>
            <person name="Hahn C."/>
            <person name="Resl P."/>
        </authorList>
    </citation>
    <scope>NUCLEOTIDE SEQUENCE [LARGE SCALE GENOMIC DNA]</scope>
    <source>
        <strain evidence="2">EGGRZ-B1_66</strain>
        <tissue evidence="2">Body</tissue>
    </source>
</reference>
<dbReference type="Proteomes" id="UP001626550">
    <property type="component" value="Unassembled WGS sequence"/>
</dbReference>
<evidence type="ECO:0000313" key="2">
    <source>
        <dbReference type="EMBL" id="KAL3317147.1"/>
    </source>
</evidence>
<proteinExistence type="predicted"/>
<gene>
    <name evidence="2" type="ORF">Ciccas_004201</name>
</gene>
<evidence type="ECO:0000313" key="3">
    <source>
        <dbReference type="Proteomes" id="UP001626550"/>
    </source>
</evidence>
<accession>A0ABD2QC85</accession>
<dbReference type="EMBL" id="JBJKFK010000422">
    <property type="protein sequence ID" value="KAL3317147.1"/>
    <property type="molecule type" value="Genomic_DNA"/>
</dbReference>
<evidence type="ECO:0000256" key="1">
    <source>
        <dbReference type="SAM" id="Coils"/>
    </source>
</evidence>
<dbReference type="AlphaFoldDB" id="A0ABD2QC85"/>
<feature type="coiled-coil region" evidence="1">
    <location>
        <begin position="1"/>
        <end position="43"/>
    </location>
</feature>
<keyword evidence="1" id="KW-0175">Coiled coil</keyword>
<sequence length="205" mass="24244">MVHLKDTLKQLLARRSRKETQFLDALQQNLTEEQRNKVRWQVKLGAAETEQTPAATEQLPSDIQRPNRSLHFSLDERADFLLTDTRAIPWRMASIQRFQEAVHHVILRNRLNRRLALIRASQDLTPKEHFILSTPHLRQSSQVDPYNEEELTTSDWKMANLCMPESNFAEFWTTFELEVPEQWKLDGFEVEQFFQLQFDISLDIP</sequence>
<name>A0ABD2QC85_9PLAT</name>
<protein>
    <submittedName>
        <fullName evidence="2">Uncharacterized protein</fullName>
    </submittedName>
</protein>
<organism evidence="2 3">
    <name type="scientific">Cichlidogyrus casuarinus</name>
    <dbReference type="NCBI Taxonomy" id="1844966"/>
    <lineage>
        <taxon>Eukaryota</taxon>
        <taxon>Metazoa</taxon>
        <taxon>Spiralia</taxon>
        <taxon>Lophotrochozoa</taxon>
        <taxon>Platyhelminthes</taxon>
        <taxon>Monogenea</taxon>
        <taxon>Monopisthocotylea</taxon>
        <taxon>Dactylogyridea</taxon>
        <taxon>Ancyrocephalidae</taxon>
        <taxon>Cichlidogyrus</taxon>
    </lineage>
</organism>